<dbReference type="PANTHER" id="PTHR32552">
    <property type="entry name" value="FERRICHROME IRON RECEPTOR-RELATED"/>
    <property type="match status" value="1"/>
</dbReference>
<keyword evidence="16" id="KW-1185">Reference proteome</keyword>
<dbReference type="InterPro" id="IPR012910">
    <property type="entry name" value="Plug_dom"/>
</dbReference>
<feature type="region of interest" description="Disordered" evidence="12">
    <location>
        <begin position="83"/>
        <end position="103"/>
    </location>
</feature>
<comment type="caution">
    <text evidence="15">The sequence shown here is derived from an EMBL/GenBank/DDBJ whole genome shotgun (WGS) entry which is preliminary data.</text>
</comment>
<gene>
    <name evidence="15" type="ORF">K3181_11990</name>
</gene>
<sequence>MAADAIEFDIAPGRLDRALMLFARQAGVSINTGIPGLASARTRGLKGRHSVEGGLRILLAGTGYGFTLSGSTVRIARLPRAERAPARPAPGPAPAPAPSLPPPEPIIVTASKRDALLVDYPGTAHVATLSLPDSLRLGARGSATLLRELPDLTSTNLGAGRNKIFIRGIADSSFNGQNQATISQYFGESRLIYSAPDPDLTLYDIERVEVIEGPQGTLYGAGSLGGVIRLLPRPPDPQEAEAAATAGLTFTGGEVGYDTALIGNLPLGETSALRAVGYRIIYPGYIDDPQRGVSHTNRTSIGGVRVAALTRPAEWLELEAGIVAQNIGTRDGQYTNTGTNDLVRTSAIAQPFDNDYRLIYLTARADVLGAELVSNTSYVDHAIDTVFDATRPSDTAPRAFEDDNKVSLITHESRLSGSGGAFSSWVLGVSFVDNVNRVSRALGDPSDPEIFAESRSETFDVALFGEASIDVSDRLTLTGGARLSYNRQVEEAQSFGIAIDLEPRRSVWRVLPTAAISWRPFDDWLVYARSHEGYRPGSQRIVSQGGSVDAVQFDPDDLLTVEAGVRFGTSVDSRFYGGLAFAHSRWEDVQADLITEDGFPYLANIGSGFVNYVSARVGWRPSSGLTLDLSGFASSNKISEPAPEFAALDEGDLPNIAESGGRLAASYRRSLGAANLQLDGSVGYIGKSYLGIGQAFEREQGKYFDTTVGGRLEFGNWGLALDIDNILDSRANRFSFGNPFTLASEDQRTPLRPRTIRIGLDARF</sequence>
<keyword evidence="9 11" id="KW-0472">Membrane</keyword>
<dbReference type="InterPro" id="IPR036942">
    <property type="entry name" value="Beta-barrel_TonB_sf"/>
</dbReference>
<keyword evidence="8 11" id="KW-0798">TonB box</keyword>
<evidence type="ECO:0000256" key="11">
    <source>
        <dbReference type="RuleBase" id="RU003357"/>
    </source>
</evidence>
<keyword evidence="4" id="KW-0410">Iron transport</keyword>
<dbReference type="Proteomes" id="UP000782554">
    <property type="component" value="Unassembled WGS sequence"/>
</dbReference>
<evidence type="ECO:0000259" key="14">
    <source>
        <dbReference type="Pfam" id="PF07715"/>
    </source>
</evidence>
<feature type="domain" description="TonB-dependent receptor plug" evidence="14">
    <location>
        <begin position="133"/>
        <end position="227"/>
    </location>
</feature>
<dbReference type="Gene3D" id="3.55.50.30">
    <property type="match status" value="1"/>
</dbReference>
<comment type="similarity">
    <text evidence="11">Belongs to the TonB-dependent receptor family.</text>
</comment>
<dbReference type="InterPro" id="IPR039426">
    <property type="entry name" value="TonB-dep_rcpt-like"/>
</dbReference>
<evidence type="ECO:0000256" key="2">
    <source>
        <dbReference type="ARBA" id="ARBA00022448"/>
    </source>
</evidence>
<evidence type="ECO:0000256" key="9">
    <source>
        <dbReference type="ARBA" id="ARBA00023136"/>
    </source>
</evidence>
<protein>
    <submittedName>
        <fullName evidence="15">TonB-dependent receptor</fullName>
    </submittedName>
</protein>
<evidence type="ECO:0000259" key="13">
    <source>
        <dbReference type="Pfam" id="PF00593"/>
    </source>
</evidence>
<name>A0ABS7JWX4_9SPHN</name>
<evidence type="ECO:0000256" key="8">
    <source>
        <dbReference type="ARBA" id="ARBA00023077"/>
    </source>
</evidence>
<evidence type="ECO:0000313" key="15">
    <source>
        <dbReference type="EMBL" id="MBX7502163.1"/>
    </source>
</evidence>
<keyword evidence="7" id="KW-0406">Ion transport</keyword>
<reference evidence="15 16" key="1">
    <citation type="submission" date="2021-08" db="EMBL/GenBank/DDBJ databases">
        <title>Comparative Genomics Analysis of the Genus Qipengyuania Reveals Extensive Genetic Diversity and Metabolic Versatility, Including the Description of Fifteen Novel Species.</title>
        <authorList>
            <person name="Liu Y."/>
        </authorList>
    </citation>
    <scope>NUCLEOTIDE SEQUENCE [LARGE SCALE GENOMIC DNA]</scope>
    <source>
        <strain evidence="15 16">YG27</strain>
    </source>
</reference>
<keyword evidence="2" id="KW-0813">Transport</keyword>
<dbReference type="EMBL" id="JAIGNU010000002">
    <property type="protein sequence ID" value="MBX7502163.1"/>
    <property type="molecule type" value="Genomic_DNA"/>
</dbReference>
<dbReference type="Gene3D" id="2.40.170.20">
    <property type="entry name" value="TonB-dependent receptor, beta-barrel domain"/>
    <property type="match status" value="1"/>
</dbReference>
<evidence type="ECO:0000256" key="12">
    <source>
        <dbReference type="SAM" id="MobiDB-lite"/>
    </source>
</evidence>
<feature type="domain" description="TonB-dependent receptor-like beta-barrel" evidence="13">
    <location>
        <begin position="330"/>
        <end position="726"/>
    </location>
</feature>
<evidence type="ECO:0000256" key="1">
    <source>
        <dbReference type="ARBA" id="ARBA00004571"/>
    </source>
</evidence>
<keyword evidence="3" id="KW-1134">Transmembrane beta strand</keyword>
<evidence type="ECO:0000256" key="6">
    <source>
        <dbReference type="ARBA" id="ARBA00023004"/>
    </source>
</evidence>
<evidence type="ECO:0000256" key="4">
    <source>
        <dbReference type="ARBA" id="ARBA00022496"/>
    </source>
</evidence>
<dbReference type="Pfam" id="PF07715">
    <property type="entry name" value="Plug"/>
    <property type="match status" value="1"/>
</dbReference>
<dbReference type="RefSeq" id="WP_221603331.1">
    <property type="nucleotide sequence ID" value="NZ_JAIGNU010000002.1"/>
</dbReference>
<keyword evidence="5" id="KW-0812">Transmembrane</keyword>
<evidence type="ECO:0000256" key="10">
    <source>
        <dbReference type="ARBA" id="ARBA00023237"/>
    </source>
</evidence>
<proteinExistence type="inferred from homology"/>
<comment type="subcellular location">
    <subcellularLocation>
        <location evidence="1">Cell outer membrane</location>
        <topology evidence="1">Multi-pass membrane protein</topology>
    </subcellularLocation>
</comment>
<dbReference type="Pfam" id="PF00593">
    <property type="entry name" value="TonB_dep_Rec_b-barrel"/>
    <property type="match status" value="1"/>
</dbReference>
<dbReference type="SUPFAM" id="SSF56935">
    <property type="entry name" value="Porins"/>
    <property type="match status" value="1"/>
</dbReference>
<keyword evidence="15" id="KW-0675">Receptor</keyword>
<evidence type="ECO:0000313" key="16">
    <source>
        <dbReference type="Proteomes" id="UP000782554"/>
    </source>
</evidence>
<accession>A0ABS7JWX4</accession>
<keyword evidence="6" id="KW-0408">Iron</keyword>
<keyword evidence="10" id="KW-0998">Cell outer membrane</keyword>
<evidence type="ECO:0000256" key="3">
    <source>
        <dbReference type="ARBA" id="ARBA00022452"/>
    </source>
</evidence>
<evidence type="ECO:0000256" key="5">
    <source>
        <dbReference type="ARBA" id="ARBA00022692"/>
    </source>
</evidence>
<organism evidence="15 16">
    <name type="scientific">Qipengyuania mesophila</name>
    <dbReference type="NCBI Taxonomy" id="2867246"/>
    <lineage>
        <taxon>Bacteria</taxon>
        <taxon>Pseudomonadati</taxon>
        <taxon>Pseudomonadota</taxon>
        <taxon>Alphaproteobacteria</taxon>
        <taxon>Sphingomonadales</taxon>
        <taxon>Erythrobacteraceae</taxon>
        <taxon>Qipengyuania</taxon>
    </lineage>
</organism>
<feature type="compositionally biased region" description="Pro residues" evidence="12">
    <location>
        <begin position="87"/>
        <end position="103"/>
    </location>
</feature>
<evidence type="ECO:0000256" key="7">
    <source>
        <dbReference type="ARBA" id="ARBA00023065"/>
    </source>
</evidence>
<dbReference type="PANTHER" id="PTHR32552:SF81">
    <property type="entry name" value="TONB-DEPENDENT OUTER MEMBRANE RECEPTOR"/>
    <property type="match status" value="1"/>
</dbReference>
<dbReference type="InterPro" id="IPR000531">
    <property type="entry name" value="Beta-barrel_TonB"/>
</dbReference>